<evidence type="ECO:0000313" key="3">
    <source>
        <dbReference type="Ensembl" id="ENSDLAP00005074719.1"/>
    </source>
</evidence>
<keyword evidence="2" id="KW-0812">Transmembrane</keyword>
<dbReference type="SUPFAM" id="SSF48726">
    <property type="entry name" value="Immunoglobulin"/>
    <property type="match status" value="1"/>
</dbReference>
<feature type="region of interest" description="Disordered" evidence="1">
    <location>
        <begin position="290"/>
        <end position="312"/>
    </location>
</feature>
<keyword evidence="2" id="KW-0472">Membrane</keyword>
<dbReference type="GO" id="GO:0005886">
    <property type="term" value="C:plasma membrane"/>
    <property type="evidence" value="ECO:0007669"/>
    <property type="project" value="TreeGrafter"/>
</dbReference>
<sequence length="333" mass="36684">MYHAVFALQSSERSNQLGDKVTGNCQPTLCVSTSMERGLPCRTSLWGKKLLLWLCSLLVCIAAAKGEMSHAHSTLGVSAPHLYYTCPEGTTVKLVCNHRGTAVHNTDILRRVWLFTPHSDQHCTARVGPRHTDGHSHSSHSLPGLQFGFAEQDFWVVLQNVTHADQGRYCCMIQDIQVDHKHGTLMQKPHSHIVLQVTPPRNGSQECTIWDPTPPGGTVPVALAVAACILALLSLPLILVLVYKQRENAQSSRRAQELVRMDSEPHGHENPVFLGGSPQIKTRTVSQIMTRQSSETGRHLLSEPGTPLSPPAHGDVFFPLEDTIPESPDFMQV</sequence>
<dbReference type="Proteomes" id="UP000694389">
    <property type="component" value="Unassembled WGS sequence"/>
</dbReference>
<dbReference type="GO" id="GO:0050776">
    <property type="term" value="P:regulation of immune response"/>
    <property type="evidence" value="ECO:0007669"/>
    <property type="project" value="InterPro"/>
</dbReference>
<dbReference type="PANTHER" id="PTHR44819:SF1">
    <property type="entry name" value="V-TYPE IMMUNOGLOBULIN DOMAIN-CONTAINING SUPPRESSOR OF T-CELL ACTIVATION"/>
    <property type="match status" value="1"/>
</dbReference>
<feature type="transmembrane region" description="Helical" evidence="2">
    <location>
        <begin position="221"/>
        <end position="243"/>
    </location>
</feature>
<dbReference type="InterPro" id="IPR013783">
    <property type="entry name" value="Ig-like_fold"/>
</dbReference>
<accession>A0A8P4K4T6</accession>
<proteinExistence type="predicted"/>
<organism evidence="3 4">
    <name type="scientific">Dicentrarchus labrax</name>
    <name type="common">European seabass</name>
    <name type="synonym">Morone labrax</name>
    <dbReference type="NCBI Taxonomy" id="13489"/>
    <lineage>
        <taxon>Eukaryota</taxon>
        <taxon>Metazoa</taxon>
        <taxon>Chordata</taxon>
        <taxon>Craniata</taxon>
        <taxon>Vertebrata</taxon>
        <taxon>Euteleostomi</taxon>
        <taxon>Actinopterygii</taxon>
        <taxon>Neopterygii</taxon>
        <taxon>Teleostei</taxon>
        <taxon>Neoteleostei</taxon>
        <taxon>Acanthomorphata</taxon>
        <taxon>Eupercaria</taxon>
        <taxon>Moronidae</taxon>
        <taxon>Dicentrarchus</taxon>
    </lineage>
</organism>
<reference evidence="3" key="1">
    <citation type="submission" date="2025-08" db="UniProtKB">
        <authorList>
            <consortium name="Ensembl"/>
        </authorList>
    </citation>
    <scope>IDENTIFICATION</scope>
</reference>
<dbReference type="InterPro" id="IPR042473">
    <property type="entry name" value="VISTA"/>
</dbReference>
<evidence type="ECO:0000256" key="2">
    <source>
        <dbReference type="SAM" id="Phobius"/>
    </source>
</evidence>
<dbReference type="Gene3D" id="2.60.40.10">
    <property type="entry name" value="Immunoglobulins"/>
    <property type="match status" value="1"/>
</dbReference>
<protein>
    <submittedName>
        <fullName evidence="3">V-set immunoregulatory receptor</fullName>
    </submittedName>
</protein>
<dbReference type="AlphaFoldDB" id="A0A8P4K4T6"/>
<reference evidence="3" key="2">
    <citation type="submission" date="2025-09" db="UniProtKB">
        <authorList>
            <consortium name="Ensembl"/>
        </authorList>
    </citation>
    <scope>IDENTIFICATION</scope>
</reference>
<evidence type="ECO:0000256" key="1">
    <source>
        <dbReference type="SAM" id="MobiDB-lite"/>
    </source>
</evidence>
<name>A0A8P4K4T6_DICLA</name>
<keyword evidence="4" id="KW-1185">Reference proteome</keyword>
<dbReference type="GO" id="GO:0046636">
    <property type="term" value="P:negative regulation of alpha-beta T cell activation"/>
    <property type="evidence" value="ECO:0007669"/>
    <property type="project" value="TreeGrafter"/>
</dbReference>
<dbReference type="Ensembl" id="ENSDLAT00005073264.1">
    <property type="protein sequence ID" value="ENSDLAP00005074719.1"/>
    <property type="gene ID" value="ENSDLAG00005028472.1"/>
</dbReference>
<dbReference type="PANTHER" id="PTHR44819">
    <property type="entry name" value="V-TYPE IMMUNOGLOBULIN DOMAIN-CONTAINING SUPPRESSOR OF T-CELL ACTIVATION"/>
    <property type="match status" value="1"/>
</dbReference>
<dbReference type="GeneTree" id="ENSGT00940000163216"/>
<evidence type="ECO:0000313" key="4">
    <source>
        <dbReference type="Proteomes" id="UP000694389"/>
    </source>
</evidence>
<dbReference type="InterPro" id="IPR036179">
    <property type="entry name" value="Ig-like_dom_sf"/>
</dbReference>
<keyword evidence="2" id="KW-1133">Transmembrane helix</keyword>